<dbReference type="Gene3D" id="2.30.29.30">
    <property type="entry name" value="Pleckstrin-homology domain (PH domain)/Phosphotyrosine-binding domain (PTB)"/>
    <property type="match status" value="1"/>
</dbReference>
<evidence type="ECO:0000256" key="5">
    <source>
        <dbReference type="SAM" id="MobiDB-lite"/>
    </source>
</evidence>
<evidence type="ECO:0000313" key="8">
    <source>
        <dbReference type="RefSeq" id="XP_032822648.1"/>
    </source>
</evidence>
<dbReference type="RefSeq" id="XP_032822648.1">
    <property type="nucleotide sequence ID" value="XM_032966757.1"/>
</dbReference>
<dbReference type="InterPro" id="IPR019748">
    <property type="entry name" value="FERM_central"/>
</dbReference>
<feature type="compositionally biased region" description="Gly residues" evidence="5">
    <location>
        <begin position="742"/>
        <end position="751"/>
    </location>
</feature>
<feature type="compositionally biased region" description="Low complexity" evidence="5">
    <location>
        <begin position="636"/>
        <end position="665"/>
    </location>
</feature>
<evidence type="ECO:0000256" key="2">
    <source>
        <dbReference type="ARBA" id="ARBA00022490"/>
    </source>
</evidence>
<dbReference type="SUPFAM" id="SSF54236">
    <property type="entry name" value="Ubiquitin-like"/>
    <property type="match status" value="1"/>
</dbReference>
<dbReference type="SMART" id="SM00295">
    <property type="entry name" value="B41"/>
    <property type="match status" value="1"/>
</dbReference>
<comment type="subcellular location">
    <subcellularLocation>
        <location evidence="1">Cytoplasm</location>
    </subcellularLocation>
</comment>
<dbReference type="InterPro" id="IPR029071">
    <property type="entry name" value="Ubiquitin-like_domsf"/>
</dbReference>
<feature type="compositionally biased region" description="Polar residues" evidence="5">
    <location>
        <begin position="986"/>
        <end position="996"/>
    </location>
</feature>
<dbReference type="KEGG" id="pmrn:116949426"/>
<dbReference type="PANTHER" id="PTHR46079:SF2">
    <property type="entry name" value="FERM DOMAIN-CONTAINING PROTEIN"/>
    <property type="match status" value="1"/>
</dbReference>
<feature type="coiled-coil region" evidence="4">
    <location>
        <begin position="389"/>
        <end position="420"/>
    </location>
</feature>
<dbReference type="PRINTS" id="PR00935">
    <property type="entry name" value="BAND41"/>
</dbReference>
<dbReference type="CDD" id="cd13191">
    <property type="entry name" value="FERM_C_FRMD4A_FRMD4B"/>
    <property type="match status" value="1"/>
</dbReference>
<dbReference type="Pfam" id="PF11819">
    <property type="entry name" value="CUPID"/>
    <property type="match status" value="1"/>
</dbReference>
<feature type="compositionally biased region" description="Basic and acidic residues" evidence="5">
    <location>
        <begin position="621"/>
        <end position="634"/>
    </location>
</feature>
<feature type="region of interest" description="Disordered" evidence="5">
    <location>
        <begin position="986"/>
        <end position="1017"/>
    </location>
</feature>
<proteinExistence type="predicted"/>
<feature type="region of interest" description="Disordered" evidence="5">
    <location>
        <begin position="565"/>
        <end position="882"/>
    </location>
</feature>
<feature type="compositionally biased region" description="Low complexity" evidence="5">
    <location>
        <begin position="706"/>
        <end position="718"/>
    </location>
</feature>
<dbReference type="InterPro" id="IPR014352">
    <property type="entry name" value="FERM/acyl-CoA-bd_prot_sf"/>
</dbReference>
<evidence type="ECO:0000256" key="4">
    <source>
        <dbReference type="SAM" id="Coils"/>
    </source>
</evidence>
<keyword evidence="7" id="KW-1185">Reference proteome</keyword>
<dbReference type="GO" id="GO:0090162">
    <property type="term" value="P:establishment of epithelial cell polarity"/>
    <property type="evidence" value="ECO:0007669"/>
    <property type="project" value="InterPro"/>
</dbReference>
<protein>
    <submittedName>
        <fullName evidence="8">FERM domain-containing protein 4A-like isoform X1</fullName>
    </submittedName>
</protein>
<dbReference type="FunFam" id="1.20.80.10:FF:000008">
    <property type="entry name" value="FERM domain containing 4A"/>
    <property type="match status" value="1"/>
</dbReference>
<gene>
    <name evidence="8" type="primary">LOC116949426</name>
</gene>
<dbReference type="InterPro" id="IPR041785">
    <property type="entry name" value="FRMD4A/B_FERM_C"/>
</dbReference>
<dbReference type="CDD" id="cd17103">
    <property type="entry name" value="FERM_F1_FRMD4"/>
    <property type="match status" value="1"/>
</dbReference>
<dbReference type="Pfam" id="PF09379">
    <property type="entry name" value="FERM_N"/>
    <property type="match status" value="1"/>
</dbReference>
<name>A0AAJ7TTY1_PETMA</name>
<feature type="domain" description="FERM" evidence="6">
    <location>
        <begin position="7"/>
        <end position="322"/>
    </location>
</feature>
<dbReference type="Gene3D" id="3.10.20.90">
    <property type="entry name" value="Phosphatidylinositol 3-kinase Catalytic Subunit, Chain A, domain 1"/>
    <property type="match status" value="1"/>
</dbReference>
<dbReference type="InterPro" id="IPR018980">
    <property type="entry name" value="FERM_PH-like_C"/>
</dbReference>
<dbReference type="InterPro" id="IPR021774">
    <property type="entry name" value="CUPID"/>
</dbReference>
<evidence type="ECO:0000256" key="1">
    <source>
        <dbReference type="ARBA" id="ARBA00004496"/>
    </source>
</evidence>
<evidence type="ECO:0000259" key="6">
    <source>
        <dbReference type="PROSITE" id="PS50057"/>
    </source>
</evidence>
<keyword evidence="2" id="KW-0963">Cytoplasm</keyword>
<dbReference type="SMART" id="SM01196">
    <property type="entry name" value="FERM_C"/>
    <property type="match status" value="1"/>
</dbReference>
<dbReference type="InterPro" id="IPR047176">
    <property type="entry name" value="FRMD4A/B"/>
</dbReference>
<feature type="compositionally biased region" description="Low complexity" evidence="5">
    <location>
        <begin position="796"/>
        <end position="809"/>
    </location>
</feature>
<sequence>MLMAEGRRCQIHLLDARKLELLVQPKLQGRELLDLVASHFNLKEKEFFGLSFFDDAGHHNWLHMDRSVLDHDFPKQLPGPLLLSFAVRFYIEDIAFLKDSTTVELFYLNAQALVHKGQVEVDTETAFALAAYALQEAKGDYTSEEEAREHLQAAASLPVCVLKQQPGLAICESRVIEYYKKLQGHSRGQAIVNYMKIIEASPSYGVHFYGVKDKQGTAWWLGICTGGIFQYDFGNRAQPRQVFPWKELENLYFRDKKFLIEVQDTRRQCVVSRRSFGPGGVGGGGGGGGAGVVVHTWYGSTSLIKCIWAMAISQHQFYLDRKQSMAKIAAARSLGEMMSDLDDAGSVRAARLTSVGSKNLLNSRPSSSSLYSTDSVDTEANDAAAREILTSLRSKQSELQEQLEEQLQELRRICLREAELTGKLPAEFPLQSGETLPRVRRRVGATFRLDETKIRPKGLESELERLETEFSVQEGIVQAALKLAKEEGLQRATRRRRKADYAAAAVKLQAQEAAINALRERAGRRPTQRASVIVPDDLILSEESSISDGLPAADDDVSVKSAVPAERAVTPSPAEDGRKAQHGSPNGILHYAFSTLTLRRNKGARPGSTRTRSQSRASHTSTDEWKDPGPDRDTAPSPASTPRTSGSSSHLSSVESSPVRSRSFSHQLLSRPLAVVGRTGSSDPAATPEWPAPRERAWAGRRQGTAAPAPRHQQQQQQHQHRHPPSPQLRPHPDIVVSGSAGPLGCGGGGVASSPTADGRCSLASRSGSEAGWAEWPDGCTQTLGRYPRGRDHRQSSAAAAAAAANAASDSYGHGAGPRGSQTPGPRSRRAAPSPSPPGLGGGRQQGSLRRSATAPGPGGVSGLRTPVPADDDVGVEGGGAREREIAKERLKMWYDERRPIARNQFYQSLRAEPTHGRRVSAGSTCFYVSQKLQLSRETVDRCNGLDVGRRREPMVYSPGTGDSVLHAAERRQEATSSMLTTHVRSYPERSSYQRSSDLRPEPGYAKHIDMDSGTLV</sequence>
<dbReference type="Pfam" id="PF00373">
    <property type="entry name" value="FERM_M"/>
    <property type="match status" value="1"/>
</dbReference>
<dbReference type="InterPro" id="IPR011993">
    <property type="entry name" value="PH-like_dom_sf"/>
</dbReference>
<dbReference type="GO" id="GO:0005923">
    <property type="term" value="C:bicellular tight junction"/>
    <property type="evidence" value="ECO:0007669"/>
    <property type="project" value="TreeGrafter"/>
</dbReference>
<reference evidence="8" key="1">
    <citation type="submission" date="2025-08" db="UniProtKB">
        <authorList>
            <consortium name="RefSeq"/>
        </authorList>
    </citation>
    <scope>IDENTIFICATION</scope>
    <source>
        <tissue evidence="8">Sperm</tissue>
    </source>
</reference>
<dbReference type="InterPro" id="IPR018979">
    <property type="entry name" value="FERM_N"/>
</dbReference>
<dbReference type="AlphaFoldDB" id="A0AAJ7TTY1"/>
<dbReference type="InterPro" id="IPR019749">
    <property type="entry name" value="Band_41_domain"/>
</dbReference>
<evidence type="ECO:0000256" key="3">
    <source>
        <dbReference type="ARBA" id="ARBA00023054"/>
    </source>
</evidence>
<dbReference type="GO" id="GO:0005912">
    <property type="term" value="C:adherens junction"/>
    <property type="evidence" value="ECO:0007669"/>
    <property type="project" value="TreeGrafter"/>
</dbReference>
<dbReference type="SUPFAM" id="SSF47031">
    <property type="entry name" value="Second domain of FERM"/>
    <property type="match status" value="1"/>
</dbReference>
<dbReference type="SUPFAM" id="SSF50729">
    <property type="entry name" value="PH domain-like"/>
    <property type="match status" value="1"/>
</dbReference>
<dbReference type="InterPro" id="IPR000299">
    <property type="entry name" value="FERM_domain"/>
</dbReference>
<dbReference type="Pfam" id="PF09380">
    <property type="entry name" value="FERM_C"/>
    <property type="match status" value="1"/>
</dbReference>
<dbReference type="Gene3D" id="1.20.80.10">
    <property type="match status" value="1"/>
</dbReference>
<dbReference type="Proteomes" id="UP001318040">
    <property type="component" value="Chromosome 36"/>
</dbReference>
<dbReference type="PROSITE" id="PS50057">
    <property type="entry name" value="FERM_3"/>
    <property type="match status" value="1"/>
</dbReference>
<dbReference type="GO" id="GO:0005737">
    <property type="term" value="C:cytoplasm"/>
    <property type="evidence" value="ECO:0007669"/>
    <property type="project" value="UniProtKB-SubCell"/>
</dbReference>
<organism evidence="7 8">
    <name type="scientific">Petromyzon marinus</name>
    <name type="common">Sea lamprey</name>
    <dbReference type="NCBI Taxonomy" id="7757"/>
    <lineage>
        <taxon>Eukaryota</taxon>
        <taxon>Metazoa</taxon>
        <taxon>Chordata</taxon>
        <taxon>Craniata</taxon>
        <taxon>Vertebrata</taxon>
        <taxon>Cyclostomata</taxon>
        <taxon>Hyperoartia</taxon>
        <taxon>Petromyzontiformes</taxon>
        <taxon>Petromyzontidae</taxon>
        <taxon>Petromyzon</taxon>
    </lineage>
</organism>
<dbReference type="InterPro" id="IPR000798">
    <property type="entry name" value="Ez/rad/moesin-like"/>
</dbReference>
<feature type="compositionally biased region" description="Basic and acidic residues" evidence="5">
    <location>
        <begin position="997"/>
        <end position="1011"/>
    </location>
</feature>
<keyword evidence="3 4" id="KW-0175">Coiled coil</keyword>
<evidence type="ECO:0000313" key="7">
    <source>
        <dbReference type="Proteomes" id="UP001318040"/>
    </source>
</evidence>
<dbReference type="GO" id="GO:0008092">
    <property type="term" value="F:cytoskeletal protein binding"/>
    <property type="evidence" value="ECO:0007669"/>
    <property type="project" value="InterPro"/>
</dbReference>
<dbReference type="FunFam" id="3.10.20.90:FF:000019">
    <property type="entry name" value="FERM domain containing 4A"/>
    <property type="match status" value="1"/>
</dbReference>
<dbReference type="InterPro" id="IPR035963">
    <property type="entry name" value="FERM_2"/>
</dbReference>
<dbReference type="PANTHER" id="PTHR46079">
    <property type="entry name" value="FERM DOMAIN-CONTAINING PROTEIN 4"/>
    <property type="match status" value="1"/>
</dbReference>
<feature type="compositionally biased region" description="Polar residues" evidence="5">
    <location>
        <begin position="608"/>
        <end position="620"/>
    </location>
</feature>
<dbReference type="CDD" id="cd14473">
    <property type="entry name" value="FERM_B-lobe"/>
    <property type="match status" value="1"/>
</dbReference>
<accession>A0AAJ7TTY1</accession>
<dbReference type="PRINTS" id="PR00661">
    <property type="entry name" value="ERMFAMILY"/>
</dbReference>